<accession>A0AAI8MNE0</accession>
<keyword evidence="4" id="KW-1185">Reference proteome</keyword>
<reference evidence="2 5" key="2">
    <citation type="journal article" date="2012" name="J. Bacteriol.">
        <title>Complete Genome Sequence of Helicobacter cinaedi Type Strain ATCC BAA-847.</title>
        <authorList>
            <person name="Miyoshi-Akiyama T."/>
            <person name="Takeshita N."/>
            <person name="Ohmagari N."/>
            <person name="Kirikae T."/>
        </authorList>
    </citation>
    <scope>NUCLEOTIDE SEQUENCE [LARGE SCALE GENOMIC DNA]</scope>
    <source>
        <strain evidence="2 5">ATCC BAA-847</strain>
    </source>
</reference>
<evidence type="ECO:0000259" key="1">
    <source>
        <dbReference type="PROSITE" id="PS50837"/>
    </source>
</evidence>
<sequence>MYPIIDELLKGGESRNVEFKAFWYWNNTTPNLELQKKYGEFLKDIIALFNTVAESGMKYLLIGVEENKMKQGIPIKHPAFLDENKEYINDLLNLKEFETKFHKKLEIFTEPLQLENTDIKINISSYIKIELVGDLLLFAIQQAPCLLALKKDLQCQRGTFKTNAVIGRKLKGKNDPEIYQLPVNEVYSLQRELLQRKKAGYFDKDISIEKIAEAYLHTRLPQANKKPKITATSTINGICYEIHEIEDSCVQTRIKFLYFSKHTSQQKTWDTLKDNALVGNENKLFILLDRFNKNGGLINKEHIAKLVKKDIDSVEIYYLDDFIQEQLCGEKLEASIFHKHSFYIKNFIPPTLEEINDKGADLVFSEWLRKTENPILVIKGTGGIGKTTVVKKFVDKILEDKTTDAKYKHVLFVSSHDIISDILARTENVKNVFDFYDILASKYNKEAISKDIFEILVGNGNLLVVLDGLDEVIANLGNRFNTELFLSSIIENCYNTFYKTKIIITCRDYFWDMQQLKKKTNIELVSLKAFDKEQVVKYIQATFA</sequence>
<evidence type="ECO:0000313" key="2">
    <source>
        <dbReference type="EMBL" id="BAM32915.1"/>
    </source>
</evidence>
<evidence type="ECO:0000313" key="5">
    <source>
        <dbReference type="Proteomes" id="UP000006036"/>
    </source>
</evidence>
<dbReference type="AlphaFoldDB" id="A0AAI8MNE0"/>
<dbReference type="InterPro" id="IPR027417">
    <property type="entry name" value="P-loop_NTPase"/>
</dbReference>
<dbReference type="KEGG" id="hcb:HCBAA847_1685"/>
<dbReference type="InterPro" id="IPR038461">
    <property type="entry name" value="Schlafen_AlbA_2_dom_sf"/>
</dbReference>
<reference evidence="4" key="4">
    <citation type="journal article" date="2014" name="Genome Announc.">
        <title>Draft genome sequences of six enterohepatic helicobacter species isolated from humans and one from rhesus macaques.</title>
        <authorList>
            <person name="Shen Z."/>
            <person name="Sheh A."/>
            <person name="Young S.K."/>
            <person name="Abouelliel A."/>
            <person name="Ward D.V."/>
            <person name="Earl A.M."/>
            <person name="Fox J.G."/>
        </authorList>
    </citation>
    <scope>NUCLEOTIDE SEQUENCE [LARGE SCALE GENOMIC DNA]</scope>
    <source>
        <strain evidence="4">CCUG 18818</strain>
    </source>
</reference>
<dbReference type="Proteomes" id="UP000005755">
    <property type="component" value="Unassembled WGS sequence"/>
</dbReference>
<dbReference type="Gene3D" id="3.40.50.300">
    <property type="entry name" value="P-loop containing nucleotide triphosphate hydrolases"/>
    <property type="match status" value="1"/>
</dbReference>
<dbReference type="EMBL" id="AP012492">
    <property type="protein sequence ID" value="BAM32915.1"/>
    <property type="molecule type" value="Genomic_DNA"/>
</dbReference>
<protein>
    <recommendedName>
        <fullName evidence="1">NACHT domain-containing protein</fullName>
    </recommendedName>
</protein>
<evidence type="ECO:0000313" key="3">
    <source>
        <dbReference type="EMBL" id="EFR45543.1"/>
    </source>
</evidence>
<dbReference type="InterPro" id="IPR007421">
    <property type="entry name" value="Schlafen_AlbA_2_dom"/>
</dbReference>
<proteinExistence type="predicted"/>
<dbReference type="SUPFAM" id="SSF52540">
    <property type="entry name" value="P-loop containing nucleoside triphosphate hydrolases"/>
    <property type="match status" value="1"/>
</dbReference>
<evidence type="ECO:0000313" key="4">
    <source>
        <dbReference type="Proteomes" id="UP000005755"/>
    </source>
</evidence>
<reference evidence="2" key="3">
    <citation type="submission" date="2012-07" db="EMBL/GenBank/DDBJ databases">
        <authorList>
            <person name="Akiyama T."/>
            <person name="Takeshita N."/>
            <person name="Ohmagari N."/>
            <person name="Kirikae T."/>
        </authorList>
    </citation>
    <scope>NUCLEOTIDE SEQUENCE</scope>
    <source>
        <strain evidence="2">ATCC BAA-847</strain>
    </source>
</reference>
<dbReference type="PROSITE" id="PS50837">
    <property type="entry name" value="NACHT"/>
    <property type="match status" value="1"/>
</dbReference>
<dbReference type="Pfam" id="PF04326">
    <property type="entry name" value="SLFN_AlbA_2"/>
    <property type="match status" value="1"/>
</dbReference>
<dbReference type="InterPro" id="IPR007111">
    <property type="entry name" value="NACHT_NTPase"/>
</dbReference>
<dbReference type="Proteomes" id="UP000006036">
    <property type="component" value="Chromosome 1"/>
</dbReference>
<name>A0AAI8MNE0_9HELI</name>
<dbReference type="Pfam" id="PF05729">
    <property type="entry name" value="NACHT"/>
    <property type="match status" value="1"/>
</dbReference>
<dbReference type="Gene3D" id="3.30.950.30">
    <property type="entry name" value="Schlafen, AAA domain"/>
    <property type="match status" value="1"/>
</dbReference>
<dbReference type="EMBL" id="DS990391">
    <property type="protein sequence ID" value="EFR45543.1"/>
    <property type="molecule type" value="Genomic_DNA"/>
</dbReference>
<organism evidence="2 5">
    <name type="scientific">Helicobacter cinaedi CCUG 18818 = ATCC BAA-847</name>
    <dbReference type="NCBI Taxonomy" id="537971"/>
    <lineage>
        <taxon>Bacteria</taxon>
        <taxon>Pseudomonadati</taxon>
        <taxon>Campylobacterota</taxon>
        <taxon>Epsilonproteobacteria</taxon>
        <taxon>Campylobacterales</taxon>
        <taxon>Helicobacteraceae</taxon>
        <taxon>Helicobacter</taxon>
    </lineage>
</organism>
<reference evidence="3" key="1">
    <citation type="submission" date="2008-08" db="EMBL/GenBank/DDBJ databases">
        <title>Annotation of Helicobacter cinaedi strain CCUG 18818.</title>
        <authorList>
            <consortium name="The Broad Institute Genome Sequencing Platform"/>
            <person name="Fox J.G."/>
            <person name="Shen Z."/>
            <person name="Charoenlap N."/>
            <person name="Schauer D.B."/>
            <person name="Ward D."/>
            <person name="Mehta T."/>
            <person name="Young S."/>
            <person name="Jaffe D."/>
            <person name="Gnerre S."/>
            <person name="Berlin A."/>
            <person name="Heiman D."/>
            <person name="Hepburn T."/>
            <person name="Shea T."/>
            <person name="Sykes S."/>
            <person name="Alvarado L."/>
            <person name="Kodira C."/>
            <person name="Borodovsky M."/>
            <person name="Lander E."/>
            <person name="Galagan J."/>
            <person name="Nusbaum C."/>
            <person name="Birren B."/>
        </authorList>
    </citation>
    <scope>NUCLEOTIDE SEQUENCE</scope>
    <source>
        <strain evidence="3">CCUG 18818</strain>
    </source>
</reference>
<gene>
    <name evidence="2" type="ORF">HCBAA847_1685</name>
    <name evidence="3" type="ORF">HCCG_00089</name>
</gene>
<feature type="domain" description="NACHT" evidence="1">
    <location>
        <begin position="374"/>
        <end position="507"/>
    </location>
</feature>
<dbReference type="RefSeq" id="WP_002955366.1">
    <property type="nucleotide sequence ID" value="NC_020555.1"/>
</dbReference>